<gene>
    <name evidence="1" type="ORF">FCU45_11220</name>
</gene>
<name>A0A4U2Z2H4_9BACT</name>
<dbReference type="AlphaFoldDB" id="A0A4U2Z2H4"/>
<dbReference type="PANTHER" id="PTHR33383:SF1">
    <property type="entry name" value="MEMBRANE PROTEIN INSERTION EFFICIENCY FACTOR-RELATED"/>
    <property type="match status" value="1"/>
</dbReference>
<evidence type="ECO:0000313" key="1">
    <source>
        <dbReference type="EMBL" id="TKI68269.1"/>
    </source>
</evidence>
<comment type="caution">
    <text evidence="1">The sequence shown here is derived from an EMBL/GenBank/DDBJ whole genome shotgun (WGS) entry which is preliminary data.</text>
</comment>
<dbReference type="OrthoDB" id="9801753at2"/>
<dbReference type="Proteomes" id="UP000309561">
    <property type="component" value="Unassembled WGS sequence"/>
</dbReference>
<reference evidence="1 2" key="1">
    <citation type="submission" date="2019-04" db="EMBL/GenBank/DDBJ databases">
        <title>Sulfurimonas crateris sp. nov. a facultative anaerobic sulfur-oxidizing chemolithautotrophic bacterium isolated from a terrestrial mud vulcano.</title>
        <authorList>
            <person name="Ratnikova N.M."/>
            <person name="Slobodkin A.I."/>
            <person name="Merkel A.Y."/>
            <person name="Novikov A."/>
            <person name="Bonch-Osmolovskaya E.A."/>
            <person name="Slobodkina G.B."/>
        </authorList>
    </citation>
    <scope>NUCLEOTIDE SEQUENCE [LARGE SCALE GENOMIC DNA]</scope>
    <source>
        <strain evidence="1 2">SN118</strain>
    </source>
</reference>
<evidence type="ECO:0000313" key="2">
    <source>
        <dbReference type="Proteomes" id="UP000309561"/>
    </source>
</evidence>
<protein>
    <submittedName>
        <fullName evidence="1">Membrane protein insertion efficiency factor YidD</fullName>
    </submittedName>
</protein>
<dbReference type="InterPro" id="IPR002696">
    <property type="entry name" value="Membr_insert_effic_factor_YidD"/>
</dbReference>
<organism evidence="1 2">
    <name type="scientific">Sulfurimonas crateris</name>
    <dbReference type="NCBI Taxonomy" id="2574727"/>
    <lineage>
        <taxon>Bacteria</taxon>
        <taxon>Pseudomonadati</taxon>
        <taxon>Campylobacterota</taxon>
        <taxon>Epsilonproteobacteria</taxon>
        <taxon>Campylobacterales</taxon>
        <taxon>Sulfurimonadaceae</taxon>
        <taxon>Sulfurimonas</taxon>
    </lineage>
</organism>
<dbReference type="EMBL" id="SZPX01000009">
    <property type="protein sequence ID" value="TKI68269.1"/>
    <property type="molecule type" value="Genomic_DNA"/>
</dbReference>
<dbReference type="RefSeq" id="WP_137015341.1">
    <property type="nucleotide sequence ID" value="NZ_SZPX01000009.1"/>
</dbReference>
<sequence length="111" mass="13308">MIRKFLLKFLWLYQKFFTLIGYGSCRYYPSCSEYARINFENNSISSAFYHTFTRILRCNQFFDGGIEYPVLDKLSLKPTNIGVDSIKYWLVPNKKNRFYIIKNFSFKGKMC</sequence>
<keyword evidence="2" id="KW-1185">Reference proteome</keyword>
<dbReference type="PANTHER" id="PTHR33383">
    <property type="entry name" value="MEMBRANE PROTEIN INSERTION EFFICIENCY FACTOR-RELATED"/>
    <property type="match status" value="1"/>
</dbReference>
<proteinExistence type="predicted"/>
<dbReference type="Pfam" id="PF01809">
    <property type="entry name" value="YidD"/>
    <property type="match status" value="1"/>
</dbReference>
<accession>A0A4U2Z2H4</accession>
<dbReference type="NCBIfam" id="TIGR00278">
    <property type="entry name" value="membrane protein insertion efficiency factor YidD"/>
    <property type="match status" value="1"/>
</dbReference>
<dbReference type="SMART" id="SM01234">
    <property type="entry name" value="Haemolytic"/>
    <property type="match status" value="1"/>
</dbReference>